<sequence length="143" mass="16688">MIKSLEIRVFVHATEDKEKIVSSLKNIIKEDFNIIEEQYEGYYGNSILVISSIIEGSKAEEILNNLLDSLSRPDKDELIKTFYDRIEEKNNTFHLRLNKQKAYSGQLTLSDSDDVIKLIFKLENKFEIEKLKNLIIEKYNKVG</sequence>
<accession>L0AAN7</accession>
<dbReference type="InParanoid" id="L0AAN7"/>
<dbReference type="HOGENOM" id="CLU_131306_1_1_2"/>
<dbReference type="Pfam" id="PF01877">
    <property type="entry name" value="RNA_binding"/>
    <property type="match status" value="1"/>
</dbReference>
<dbReference type="EMBL" id="CP003378">
    <property type="protein sequence ID" value="AFZ70172.1"/>
    <property type="molecule type" value="Genomic_DNA"/>
</dbReference>
<keyword evidence="2" id="KW-1185">Reference proteome</keyword>
<dbReference type="GeneID" id="14211662"/>
<dbReference type="Gene3D" id="3.30.1440.10">
    <property type="match status" value="1"/>
</dbReference>
<protein>
    <submittedName>
        <fullName evidence="1">Putative exosome subunit</fullName>
    </submittedName>
</protein>
<gene>
    <name evidence="1" type="ordered locus">Calag_0402</name>
</gene>
<dbReference type="RefSeq" id="WP_015232070.1">
    <property type="nucleotide sequence ID" value="NC_019791.1"/>
</dbReference>
<name>L0AAN7_CALLD</name>
<dbReference type="PANTHER" id="PTHR38816">
    <property type="entry name" value="EXOSOME SUBUNIT, DUF54 FAMILY-RELATED"/>
    <property type="match status" value="1"/>
</dbReference>
<reference evidence="2" key="1">
    <citation type="submission" date="2012-03" db="EMBL/GenBank/DDBJ databases">
        <title>Complete genome of Caldisphaera lagunensis DSM 15908.</title>
        <authorList>
            <person name="Lucas S."/>
            <person name="Copeland A."/>
            <person name="Lapidus A."/>
            <person name="Glavina del Rio T."/>
            <person name="Dalin E."/>
            <person name="Tice H."/>
            <person name="Bruce D."/>
            <person name="Goodwin L."/>
            <person name="Pitluck S."/>
            <person name="Peters L."/>
            <person name="Mikhailova N."/>
            <person name="Teshima H."/>
            <person name="Kyrpides N."/>
            <person name="Mavromatis K."/>
            <person name="Ivanova N."/>
            <person name="Brettin T."/>
            <person name="Detter J.C."/>
            <person name="Han C."/>
            <person name="Larimer F."/>
            <person name="Land M."/>
            <person name="Hauser L."/>
            <person name="Markowitz V."/>
            <person name="Cheng J.-F."/>
            <person name="Hugenholtz P."/>
            <person name="Woyke T."/>
            <person name="Wu D."/>
            <person name="Spring S."/>
            <person name="Schroeder M."/>
            <person name="Brambilla E."/>
            <person name="Klenk H.-P."/>
            <person name="Eisen J.A."/>
        </authorList>
    </citation>
    <scope>NUCLEOTIDE SEQUENCE [LARGE SCALE GENOMIC DNA]</scope>
    <source>
        <strain evidence="2">DSM 15908 / JCM 11604 / IC-154</strain>
    </source>
</reference>
<dbReference type="InterPro" id="IPR002739">
    <property type="entry name" value="PAB1135-like"/>
</dbReference>
<dbReference type="KEGG" id="clg:Calag_0402"/>
<dbReference type="InterPro" id="IPR022803">
    <property type="entry name" value="Ribosomal_uL5_dom_sf"/>
</dbReference>
<dbReference type="Proteomes" id="UP000010469">
    <property type="component" value="Chromosome"/>
</dbReference>
<dbReference type="eggNOG" id="arCOG01042">
    <property type="taxonomic scope" value="Archaea"/>
</dbReference>
<dbReference type="STRING" id="1056495.Calag_0402"/>
<dbReference type="PANTHER" id="PTHR38816:SF1">
    <property type="entry name" value="EXOSOME SUBUNIT"/>
    <property type="match status" value="1"/>
</dbReference>
<organism evidence="1 2">
    <name type="scientific">Caldisphaera lagunensis (strain DSM 15908 / JCM 11604 / ANMR 0165 / IC-154)</name>
    <dbReference type="NCBI Taxonomy" id="1056495"/>
    <lineage>
        <taxon>Archaea</taxon>
        <taxon>Thermoproteota</taxon>
        <taxon>Thermoprotei</taxon>
        <taxon>Acidilobales</taxon>
        <taxon>Caldisphaeraceae</taxon>
        <taxon>Caldisphaera</taxon>
    </lineage>
</organism>
<evidence type="ECO:0000313" key="1">
    <source>
        <dbReference type="EMBL" id="AFZ70172.1"/>
    </source>
</evidence>
<proteinExistence type="predicted"/>
<dbReference type="OrthoDB" id="10874at2157"/>
<dbReference type="AlphaFoldDB" id="L0AAN7"/>
<dbReference type="SUPFAM" id="SSF55282">
    <property type="entry name" value="RL5-like"/>
    <property type="match status" value="1"/>
</dbReference>
<evidence type="ECO:0000313" key="2">
    <source>
        <dbReference type="Proteomes" id="UP000010469"/>
    </source>
</evidence>